<comment type="similarity">
    <text evidence="3">Belongs to the flagella basal body rod proteins family.</text>
</comment>
<evidence type="ECO:0000256" key="6">
    <source>
        <dbReference type="ARBA" id="ARBA00023143"/>
    </source>
</evidence>
<evidence type="ECO:0000259" key="7">
    <source>
        <dbReference type="Pfam" id="PF00460"/>
    </source>
</evidence>
<dbReference type="PRINTS" id="PR01005">
    <property type="entry name" value="FLGHOOKAP1"/>
</dbReference>
<name>A0A2G4YUY7_9PROT</name>
<feature type="domain" description="Flagellar hook-associated protein FlgK helical" evidence="9">
    <location>
        <begin position="90"/>
        <end position="320"/>
    </location>
</feature>
<dbReference type="Pfam" id="PF06429">
    <property type="entry name" value="Flg_bbr_C"/>
    <property type="match status" value="1"/>
</dbReference>
<evidence type="ECO:0000256" key="5">
    <source>
        <dbReference type="ARBA" id="ARBA00022525"/>
    </source>
</evidence>
<keyword evidence="10" id="KW-0966">Cell projection</keyword>
<evidence type="ECO:0000313" key="11">
    <source>
        <dbReference type="Proteomes" id="UP000229730"/>
    </source>
</evidence>
<dbReference type="InterPro" id="IPR053927">
    <property type="entry name" value="FlgK_helical"/>
</dbReference>
<comment type="caution">
    <text evidence="10">The sequence shown here is derived from an EMBL/GenBank/DDBJ whole genome shotgun (WGS) entry which is preliminary data.</text>
</comment>
<sequence>MSINSIINNSLTGLFTNQAALRVTSNNVANVNTPGYARQVVRQEAIINGTAVGGVKISGIDRIVDKFLVKASYDANADFSRYEVESAYHSRIQSLLGRPDQNKSLSGKIDDIFSAISEVALNPLSAIQKERALSAIDQFGSEIGSLAEDIQTMRLDASHQIAEQVARINALTERIHTLNPLIIKETLTGGEPGALTESREQAIAELSTIMDINIVDAGNNSVQITTTSGVSLVSAVQTKLQYSPPGVVTSSTPFSAITVHRLDNVSGAVMPSTITLDGEVKSGKLKGLLTLRDKDLPEIALQLGSMASGFTDEMNRVHNMNSAVPGVNLLTGVNTGLLLTDNHNFTGETVFAVTDASGDLVSKVNIDFSAIGPTVGDVVTAVNAGLAGTGTLSFSNGVMSLTATNAAHGITMSEVAGNESNRGGRGFSHFFGLNNLVQSKSPAHFETGVVGTDDHGFTVGGTILIELNDVSGQAIGTHTLTVGGTSFNDILTDLNSSPLSAVATFSLSANGELITTPNPGAGAISVHIKNDTTTRGTTNTSMSAFFGIGEQYKMDSAIDLKVSDRISANPSQMALARLDQTALVGDNVLSVGDQAGALALKELETMTRTYSKAGGLSATTVTLAQYSANLLADLGLRSALADNSMSDNKALSEELNRKATDVSGVNMDEELGNMVIYQNAYSASARLLTTAKEMYDTILQIL</sequence>
<evidence type="ECO:0000256" key="2">
    <source>
        <dbReference type="ARBA" id="ARBA00004613"/>
    </source>
</evidence>
<dbReference type="EMBL" id="PDEM01000016">
    <property type="protein sequence ID" value="PHZ85266.1"/>
    <property type="molecule type" value="Genomic_DNA"/>
</dbReference>
<dbReference type="NCBIfam" id="TIGR02492">
    <property type="entry name" value="flgK_ends"/>
    <property type="match status" value="1"/>
</dbReference>
<dbReference type="PANTHER" id="PTHR30033">
    <property type="entry name" value="FLAGELLAR HOOK-ASSOCIATED PROTEIN 1"/>
    <property type="match status" value="1"/>
</dbReference>
<dbReference type="InterPro" id="IPR019776">
    <property type="entry name" value="Flagellar_basal_body_rod_CS"/>
</dbReference>
<evidence type="ECO:0000256" key="4">
    <source>
        <dbReference type="ARBA" id="ARBA00016244"/>
    </source>
</evidence>
<keyword evidence="5" id="KW-0964">Secreted</keyword>
<dbReference type="GO" id="GO:0009424">
    <property type="term" value="C:bacterial-type flagellum hook"/>
    <property type="evidence" value="ECO:0007669"/>
    <property type="project" value="InterPro"/>
</dbReference>
<gene>
    <name evidence="10" type="primary">flgK</name>
    <name evidence="10" type="ORF">CRD36_07625</name>
</gene>
<dbReference type="OrthoDB" id="7181295at2"/>
<reference evidence="10 11" key="1">
    <citation type="submission" date="2017-10" db="EMBL/GenBank/DDBJ databases">
        <title>Frigbacter circumglobatus gen. nov. sp. nov., isolated from sediment cultured in situ.</title>
        <authorList>
            <person name="Zhao Z."/>
        </authorList>
    </citation>
    <scope>NUCLEOTIDE SEQUENCE [LARGE SCALE GENOMIC DNA]</scope>
    <source>
        <strain evidence="10 11">ZYL</strain>
    </source>
</reference>
<accession>A0A2G4YUY7</accession>
<evidence type="ECO:0000313" key="10">
    <source>
        <dbReference type="EMBL" id="PHZ85266.1"/>
    </source>
</evidence>
<organism evidence="10 11">
    <name type="scientific">Paremcibacter congregatus</name>
    <dbReference type="NCBI Taxonomy" id="2043170"/>
    <lineage>
        <taxon>Bacteria</taxon>
        <taxon>Pseudomonadati</taxon>
        <taxon>Pseudomonadota</taxon>
        <taxon>Alphaproteobacteria</taxon>
        <taxon>Emcibacterales</taxon>
        <taxon>Emcibacteraceae</taxon>
        <taxon>Paremcibacter</taxon>
    </lineage>
</organism>
<dbReference type="GO" id="GO:0005576">
    <property type="term" value="C:extracellular region"/>
    <property type="evidence" value="ECO:0007669"/>
    <property type="project" value="UniProtKB-SubCell"/>
</dbReference>
<evidence type="ECO:0000256" key="3">
    <source>
        <dbReference type="ARBA" id="ARBA00009677"/>
    </source>
</evidence>
<evidence type="ECO:0000259" key="9">
    <source>
        <dbReference type="Pfam" id="PF22638"/>
    </source>
</evidence>
<feature type="domain" description="Flagellar basal body rod protein N-terminal" evidence="7">
    <location>
        <begin position="7"/>
        <end position="36"/>
    </location>
</feature>
<dbReference type="PROSITE" id="PS00588">
    <property type="entry name" value="FLAGELLA_BB_ROD"/>
    <property type="match status" value="1"/>
</dbReference>
<evidence type="ECO:0000256" key="1">
    <source>
        <dbReference type="ARBA" id="ARBA00004117"/>
    </source>
</evidence>
<dbReference type="GO" id="GO:0009425">
    <property type="term" value="C:bacterial-type flagellum basal body"/>
    <property type="evidence" value="ECO:0007669"/>
    <property type="project" value="UniProtKB-SubCell"/>
</dbReference>
<evidence type="ECO:0000259" key="8">
    <source>
        <dbReference type="Pfam" id="PF06429"/>
    </source>
</evidence>
<feature type="domain" description="Flagellar basal-body/hook protein C-terminal" evidence="8">
    <location>
        <begin position="662"/>
        <end position="701"/>
    </location>
</feature>
<dbReference type="Proteomes" id="UP000229730">
    <property type="component" value="Unassembled WGS sequence"/>
</dbReference>
<dbReference type="GO" id="GO:0044780">
    <property type="term" value="P:bacterial-type flagellum assembly"/>
    <property type="evidence" value="ECO:0007669"/>
    <property type="project" value="InterPro"/>
</dbReference>
<proteinExistence type="inferred from homology"/>
<dbReference type="AlphaFoldDB" id="A0A2G4YUY7"/>
<dbReference type="Pfam" id="PF00460">
    <property type="entry name" value="Flg_bb_rod"/>
    <property type="match status" value="1"/>
</dbReference>
<comment type="subcellular location">
    <subcellularLocation>
        <location evidence="1">Bacterial flagellum basal body</location>
    </subcellularLocation>
    <subcellularLocation>
        <location evidence="2">Secreted</location>
    </subcellularLocation>
</comment>
<dbReference type="RefSeq" id="WP_099472155.1">
    <property type="nucleotide sequence ID" value="NZ_CP041025.1"/>
</dbReference>
<keyword evidence="11" id="KW-1185">Reference proteome</keyword>
<dbReference type="InParanoid" id="A0A2G4YUY7"/>
<dbReference type="InterPro" id="IPR002371">
    <property type="entry name" value="FlgK"/>
</dbReference>
<keyword evidence="10" id="KW-0969">Cilium</keyword>
<protein>
    <recommendedName>
        <fullName evidence="4">Flagellar hook-associated protein 1</fullName>
    </recommendedName>
</protein>
<keyword evidence="6" id="KW-0975">Bacterial flagellum</keyword>
<dbReference type="GO" id="GO:0005198">
    <property type="term" value="F:structural molecule activity"/>
    <property type="evidence" value="ECO:0007669"/>
    <property type="project" value="InterPro"/>
</dbReference>
<dbReference type="PANTHER" id="PTHR30033:SF1">
    <property type="entry name" value="FLAGELLAR HOOK-ASSOCIATED PROTEIN 1"/>
    <property type="match status" value="1"/>
</dbReference>
<dbReference type="Pfam" id="PF22638">
    <property type="entry name" value="FlgK_D1"/>
    <property type="match status" value="1"/>
</dbReference>
<dbReference type="FunCoup" id="A0A2G4YUY7">
    <property type="interactions" value="88"/>
</dbReference>
<dbReference type="InterPro" id="IPR010930">
    <property type="entry name" value="Flg_bb/hook_C_dom"/>
</dbReference>
<dbReference type="SUPFAM" id="SSF64518">
    <property type="entry name" value="Phase 1 flagellin"/>
    <property type="match status" value="1"/>
</dbReference>
<dbReference type="InterPro" id="IPR001444">
    <property type="entry name" value="Flag_bb_rod_N"/>
</dbReference>
<keyword evidence="10" id="KW-0282">Flagellum</keyword>